<evidence type="ECO:0000256" key="5">
    <source>
        <dbReference type="ARBA" id="ARBA00022989"/>
    </source>
</evidence>
<keyword evidence="4" id="KW-0813">Transport</keyword>
<reference evidence="9 10" key="1">
    <citation type="submission" date="2024-01" db="EMBL/GenBank/DDBJ databases">
        <title>The genome of the rayed Mediterranean limpet Patella caerulea (Linnaeus, 1758).</title>
        <authorList>
            <person name="Anh-Thu Weber A."/>
            <person name="Halstead-Nussloch G."/>
        </authorList>
    </citation>
    <scope>NUCLEOTIDE SEQUENCE [LARGE SCALE GENOMIC DNA]</scope>
    <source>
        <strain evidence="9">AATW-2023a</strain>
        <tissue evidence="9">Whole specimen</tissue>
    </source>
</reference>
<feature type="transmembrane region" description="Helical" evidence="7">
    <location>
        <begin position="282"/>
        <end position="303"/>
    </location>
</feature>
<keyword evidence="10" id="KW-1185">Reference proteome</keyword>
<dbReference type="GO" id="GO:0015293">
    <property type="term" value="F:symporter activity"/>
    <property type="evidence" value="ECO:0007669"/>
    <property type="project" value="UniProtKB-KW"/>
</dbReference>
<evidence type="ECO:0000256" key="4">
    <source>
        <dbReference type="ARBA" id="ARBA00022847"/>
    </source>
</evidence>
<evidence type="ECO:0000256" key="7">
    <source>
        <dbReference type="SAM" id="Phobius"/>
    </source>
</evidence>
<gene>
    <name evidence="9" type="ORF">SNE40_013276</name>
</gene>
<evidence type="ECO:0008006" key="11">
    <source>
        <dbReference type="Google" id="ProtNLM"/>
    </source>
</evidence>
<feature type="transmembrane region" description="Helical" evidence="7">
    <location>
        <begin position="449"/>
        <end position="470"/>
    </location>
</feature>
<keyword evidence="8" id="KW-0732">Signal</keyword>
<name>A0AAN8JLV3_PATCE</name>
<dbReference type="Pfam" id="PF01758">
    <property type="entry name" value="SBF"/>
    <property type="match status" value="1"/>
</dbReference>
<comment type="caution">
    <text evidence="9">The sequence shown here is derived from an EMBL/GenBank/DDBJ whole genome shotgun (WGS) entry which is preliminary data.</text>
</comment>
<proteinExistence type="inferred from homology"/>
<keyword evidence="3 7" id="KW-0812">Transmembrane</keyword>
<dbReference type="AlphaFoldDB" id="A0AAN8JLV3"/>
<feature type="chain" id="PRO_5042828491" description="Ileal sodium/bile acid cotransporter" evidence="8">
    <location>
        <begin position="26"/>
        <end position="513"/>
    </location>
</feature>
<dbReference type="InterPro" id="IPR002657">
    <property type="entry name" value="BilAc:Na_symport/Acr3"/>
</dbReference>
<feature type="signal peptide" evidence="8">
    <location>
        <begin position="1"/>
        <end position="25"/>
    </location>
</feature>
<comment type="subcellular location">
    <subcellularLocation>
        <location evidence="1">Membrane</location>
        <topology evidence="1">Multi-pass membrane protein</topology>
    </subcellularLocation>
</comment>
<feature type="transmembrane region" description="Helical" evidence="7">
    <location>
        <begin position="354"/>
        <end position="378"/>
    </location>
</feature>
<keyword evidence="4" id="KW-0769">Symport</keyword>
<dbReference type="InterPro" id="IPR038770">
    <property type="entry name" value="Na+/solute_symporter_sf"/>
</dbReference>
<dbReference type="Gene3D" id="1.20.1530.20">
    <property type="match status" value="1"/>
</dbReference>
<dbReference type="InterPro" id="IPR004710">
    <property type="entry name" value="Bilac:Na_transpt"/>
</dbReference>
<feature type="transmembrane region" description="Helical" evidence="7">
    <location>
        <begin position="417"/>
        <end position="437"/>
    </location>
</feature>
<dbReference type="Proteomes" id="UP001347796">
    <property type="component" value="Unassembled WGS sequence"/>
</dbReference>
<feature type="transmembrane region" description="Helical" evidence="7">
    <location>
        <begin position="228"/>
        <end position="246"/>
    </location>
</feature>
<dbReference type="PANTHER" id="PTHR10361">
    <property type="entry name" value="SODIUM-BILE ACID COTRANSPORTER"/>
    <property type="match status" value="1"/>
</dbReference>
<evidence type="ECO:0000256" key="2">
    <source>
        <dbReference type="ARBA" id="ARBA00006528"/>
    </source>
</evidence>
<feature type="transmembrane region" description="Helical" evidence="7">
    <location>
        <begin position="188"/>
        <end position="207"/>
    </location>
</feature>
<evidence type="ECO:0000256" key="1">
    <source>
        <dbReference type="ARBA" id="ARBA00004141"/>
    </source>
</evidence>
<feature type="transmembrane region" description="Helical" evidence="7">
    <location>
        <begin position="252"/>
        <end position="275"/>
    </location>
</feature>
<evidence type="ECO:0000256" key="3">
    <source>
        <dbReference type="ARBA" id="ARBA00022692"/>
    </source>
</evidence>
<feature type="transmembrane region" description="Helical" evidence="7">
    <location>
        <begin position="323"/>
        <end position="342"/>
    </location>
</feature>
<evidence type="ECO:0000313" key="10">
    <source>
        <dbReference type="Proteomes" id="UP001347796"/>
    </source>
</evidence>
<dbReference type="PANTHER" id="PTHR10361:SF28">
    <property type="entry name" value="P3 PROTEIN-RELATED"/>
    <property type="match status" value="1"/>
</dbReference>
<keyword evidence="5 7" id="KW-1133">Transmembrane helix</keyword>
<sequence>MLDKGIYGCHLRIILVLLFGQMVLTVCENDSITQYGEDHLQTNHTLINLHVNYPQIMAQMYNDLFVDVNYTIKCTDEDTVYSLLIVTEDISVAFIRDKDIVSIPCSPNNTNDVFISDVDSETGEFEVMGNFSFTLGTDLLGRTWLDFILVENISEVVLVNNTHPQEIGSSRLLRLLVIVIRPMRNLDIGFRVIVYIVVISSTIGMGCKTELDVVISVLKKPVAPAIGFFCQYICMPLIAFAIAKLIKFDNPAVSLGIFACGICPGGGISNLYCYILNGDVSLSVTMTTLSTVAALGLIPFWMFTLGSQFDDDKTEINIPYLNIMTTLLLVIVPLFVGMVIKVKCLKVSKVILKIIKPVTFLAIIILLSFGIYVNMFIFRLFSPIHILAGCMLPYFGYIIGGIIALVCRQPWDRVKTIAIETGIQNVGVAFLMLMTSLPPPDGDLAAVGPAASGIMTPLPLFFISIIYVIYNKCRGVTYKPVPTKEKKKPKRNTEINGNNLKNEIILRENVSTV</sequence>
<dbReference type="EMBL" id="JAZGQO010000009">
    <property type="protein sequence ID" value="KAK6178491.1"/>
    <property type="molecule type" value="Genomic_DNA"/>
</dbReference>
<accession>A0AAN8JLV3</accession>
<evidence type="ECO:0000256" key="8">
    <source>
        <dbReference type="SAM" id="SignalP"/>
    </source>
</evidence>
<dbReference type="GO" id="GO:0016020">
    <property type="term" value="C:membrane"/>
    <property type="evidence" value="ECO:0007669"/>
    <property type="project" value="UniProtKB-SubCell"/>
</dbReference>
<protein>
    <recommendedName>
        <fullName evidence="11">Ileal sodium/bile acid cotransporter</fullName>
    </recommendedName>
</protein>
<evidence type="ECO:0000256" key="6">
    <source>
        <dbReference type="ARBA" id="ARBA00023136"/>
    </source>
</evidence>
<keyword evidence="6 7" id="KW-0472">Membrane</keyword>
<feature type="transmembrane region" description="Helical" evidence="7">
    <location>
        <begin position="384"/>
        <end position="405"/>
    </location>
</feature>
<organism evidence="9 10">
    <name type="scientific">Patella caerulea</name>
    <name type="common">Rayed Mediterranean limpet</name>
    <dbReference type="NCBI Taxonomy" id="87958"/>
    <lineage>
        <taxon>Eukaryota</taxon>
        <taxon>Metazoa</taxon>
        <taxon>Spiralia</taxon>
        <taxon>Lophotrochozoa</taxon>
        <taxon>Mollusca</taxon>
        <taxon>Gastropoda</taxon>
        <taxon>Patellogastropoda</taxon>
        <taxon>Patelloidea</taxon>
        <taxon>Patellidae</taxon>
        <taxon>Patella</taxon>
    </lineage>
</organism>
<evidence type="ECO:0000313" key="9">
    <source>
        <dbReference type="EMBL" id="KAK6178491.1"/>
    </source>
</evidence>
<comment type="similarity">
    <text evidence="2">Belongs to the bile acid:sodium symporter (BASS) (TC 2.A.28) family.</text>
</comment>